<evidence type="ECO:0000313" key="7">
    <source>
        <dbReference type="Proteomes" id="UP000198629"/>
    </source>
</evidence>
<organism evidence="6 7">
    <name type="scientific">Methylophilus rhizosphaerae</name>
    <dbReference type="NCBI Taxonomy" id="492660"/>
    <lineage>
        <taxon>Bacteria</taxon>
        <taxon>Pseudomonadati</taxon>
        <taxon>Pseudomonadota</taxon>
        <taxon>Betaproteobacteria</taxon>
        <taxon>Nitrosomonadales</taxon>
        <taxon>Methylophilaceae</taxon>
        <taxon>Methylophilus</taxon>
    </lineage>
</organism>
<dbReference type="Pfam" id="PF06803">
    <property type="entry name" value="DUF1232"/>
    <property type="match status" value="1"/>
</dbReference>
<dbReference type="GO" id="GO:0012505">
    <property type="term" value="C:endomembrane system"/>
    <property type="evidence" value="ECO:0007669"/>
    <property type="project" value="UniProtKB-SubCell"/>
</dbReference>
<keyword evidence="2" id="KW-0812">Transmembrane</keyword>
<name>A0A1G9EZD5_9PROT</name>
<evidence type="ECO:0000256" key="3">
    <source>
        <dbReference type="ARBA" id="ARBA00022989"/>
    </source>
</evidence>
<evidence type="ECO:0000313" key="6">
    <source>
        <dbReference type="EMBL" id="SDK81547.1"/>
    </source>
</evidence>
<evidence type="ECO:0000259" key="5">
    <source>
        <dbReference type="Pfam" id="PF06803"/>
    </source>
</evidence>
<keyword evidence="7" id="KW-1185">Reference proteome</keyword>
<evidence type="ECO:0000256" key="2">
    <source>
        <dbReference type="ARBA" id="ARBA00022692"/>
    </source>
</evidence>
<dbReference type="InterPro" id="IPR010652">
    <property type="entry name" value="DUF1232"/>
</dbReference>
<keyword evidence="4" id="KW-0472">Membrane</keyword>
<dbReference type="Proteomes" id="UP000198629">
    <property type="component" value="Unassembled WGS sequence"/>
</dbReference>
<dbReference type="EMBL" id="FNFX01000005">
    <property type="protein sequence ID" value="SDK81547.1"/>
    <property type="molecule type" value="Genomic_DNA"/>
</dbReference>
<dbReference type="STRING" id="492660.SAMN05192566_2540"/>
<dbReference type="RefSeq" id="WP_091472628.1">
    <property type="nucleotide sequence ID" value="NZ_FNFX01000005.1"/>
</dbReference>
<comment type="subcellular location">
    <subcellularLocation>
        <location evidence="1">Endomembrane system</location>
        <topology evidence="1">Multi-pass membrane protein</topology>
    </subcellularLocation>
</comment>
<feature type="domain" description="DUF1232" evidence="5">
    <location>
        <begin position="34"/>
        <end position="70"/>
    </location>
</feature>
<gene>
    <name evidence="6" type="ORF">SAMN05192566_2540</name>
</gene>
<evidence type="ECO:0000256" key="1">
    <source>
        <dbReference type="ARBA" id="ARBA00004127"/>
    </source>
</evidence>
<evidence type="ECO:0000256" key="4">
    <source>
        <dbReference type="ARBA" id="ARBA00023136"/>
    </source>
</evidence>
<dbReference type="AlphaFoldDB" id="A0A1G9EZD5"/>
<accession>A0A1G9EZD5</accession>
<keyword evidence="3" id="KW-1133">Transmembrane helix</keyword>
<sequence>MRFREQLATLASRLRQELAFYRALHAHPQTPPLAKALLWLALGYLVMPFDLIPDFIPVIGQLDELVIVPLLLHLAMKVTPLAVQQACRSQVSPAASQK</sequence>
<reference evidence="7" key="1">
    <citation type="submission" date="2016-10" db="EMBL/GenBank/DDBJ databases">
        <authorList>
            <person name="Varghese N."/>
            <person name="Submissions S."/>
        </authorList>
    </citation>
    <scope>NUCLEOTIDE SEQUENCE [LARGE SCALE GENOMIC DNA]</scope>
    <source>
        <strain evidence="7">CBMB127</strain>
    </source>
</reference>
<protein>
    <recommendedName>
        <fullName evidence="5">DUF1232 domain-containing protein</fullName>
    </recommendedName>
</protein>
<proteinExistence type="predicted"/>
<dbReference type="OrthoDB" id="9804184at2"/>